<dbReference type="AlphaFoldDB" id="A0A841PQK8"/>
<dbReference type="Pfam" id="PF04199">
    <property type="entry name" value="Cyclase"/>
    <property type="match status" value="1"/>
</dbReference>
<dbReference type="Proteomes" id="UP000568839">
    <property type="component" value="Unassembled WGS sequence"/>
</dbReference>
<sequence length="174" mass="19271">MKIIDLTMPIIDGMEVYSGDPPVNISLNSTIEEDGFEVRSLAFGSHTGTHVDAFSHMHQGKQSIDEIGLTQFCGKAMRVDASINFPENTGLFFNEEVNMDKFEKICSVQPPFVGGMLSEELEWNLLKQEIVTYTDLVSLENIPLGEPFTFFGLPLTINNGDGSPVRAIALLNER</sequence>
<dbReference type="InterPro" id="IPR037175">
    <property type="entry name" value="KFase_sf"/>
</dbReference>
<dbReference type="PANTHER" id="PTHR31118:SF12">
    <property type="entry name" value="CYCLASE-LIKE PROTEIN 2"/>
    <property type="match status" value="1"/>
</dbReference>
<evidence type="ECO:0000313" key="1">
    <source>
        <dbReference type="EMBL" id="MBB6449466.1"/>
    </source>
</evidence>
<accession>A0A841PQK8</accession>
<evidence type="ECO:0000313" key="2">
    <source>
        <dbReference type="Proteomes" id="UP000568839"/>
    </source>
</evidence>
<protein>
    <submittedName>
        <fullName evidence="1">Kynurenine formamidase</fullName>
    </submittedName>
</protein>
<reference evidence="1 2" key="1">
    <citation type="submission" date="2020-08" db="EMBL/GenBank/DDBJ databases">
        <title>Genomic Encyclopedia of Type Strains, Phase IV (KMG-IV): sequencing the most valuable type-strain genomes for metagenomic binning, comparative biology and taxonomic classification.</title>
        <authorList>
            <person name="Goeker M."/>
        </authorList>
    </citation>
    <scope>NUCLEOTIDE SEQUENCE [LARGE SCALE GENOMIC DNA]</scope>
    <source>
        <strain evidence="1 2">DSM 21769</strain>
    </source>
</reference>
<dbReference type="Gene3D" id="3.50.30.50">
    <property type="entry name" value="Putative cyclase"/>
    <property type="match status" value="2"/>
</dbReference>
<dbReference type="EMBL" id="JACHHJ010000001">
    <property type="protein sequence ID" value="MBB6449466.1"/>
    <property type="molecule type" value="Genomic_DNA"/>
</dbReference>
<organism evidence="1 2">
    <name type="scientific">Geomicrobium halophilum</name>
    <dbReference type="NCBI Taxonomy" id="549000"/>
    <lineage>
        <taxon>Bacteria</taxon>
        <taxon>Bacillati</taxon>
        <taxon>Bacillota</taxon>
        <taxon>Bacilli</taxon>
        <taxon>Bacillales</taxon>
        <taxon>Geomicrobium</taxon>
    </lineage>
</organism>
<dbReference type="SUPFAM" id="SSF102198">
    <property type="entry name" value="Putative cyclase"/>
    <property type="match status" value="1"/>
</dbReference>
<dbReference type="GO" id="GO:0004061">
    <property type="term" value="F:arylformamidase activity"/>
    <property type="evidence" value="ECO:0007669"/>
    <property type="project" value="InterPro"/>
</dbReference>
<comment type="caution">
    <text evidence="1">The sequence shown here is derived from an EMBL/GenBank/DDBJ whole genome shotgun (WGS) entry which is preliminary data.</text>
</comment>
<gene>
    <name evidence="1" type="ORF">HNR44_001415</name>
</gene>
<name>A0A841PQK8_9BACL</name>
<keyword evidence="2" id="KW-1185">Reference proteome</keyword>
<dbReference type="RefSeq" id="WP_343069396.1">
    <property type="nucleotide sequence ID" value="NZ_JACHHJ010000001.1"/>
</dbReference>
<dbReference type="InterPro" id="IPR007325">
    <property type="entry name" value="KFase/CYL"/>
</dbReference>
<dbReference type="GO" id="GO:0019441">
    <property type="term" value="P:L-tryptophan catabolic process to kynurenine"/>
    <property type="evidence" value="ECO:0007669"/>
    <property type="project" value="InterPro"/>
</dbReference>
<proteinExistence type="predicted"/>
<dbReference type="PANTHER" id="PTHR31118">
    <property type="entry name" value="CYCLASE-LIKE PROTEIN 2"/>
    <property type="match status" value="1"/>
</dbReference>